<proteinExistence type="predicted"/>
<sequence>MRGRDPASATRIQVYVTDPRVVAALRREAQAARIPLSQAAGRSLAKGLARSLTADPEDRLLHLDRALRDHMRATARDVQIIQELMIELARAFFLRLPDAVTDQDPVVLAAVERRIESLLDATAARLVCAAATRRAGGEPG</sequence>
<keyword evidence="2" id="KW-1185">Reference proteome</keyword>
<reference evidence="1 2" key="1">
    <citation type="submission" date="2021-07" db="EMBL/GenBank/DDBJ databases">
        <title>Isolation and characterization of bacteria from a gold mining with a capacity of golden bioaccumulation.</title>
        <authorList>
            <person name="Yang X.J."/>
        </authorList>
    </citation>
    <scope>NUCLEOTIDE SEQUENCE [LARGE SCALE GENOMIC DNA]</scope>
    <source>
        <strain evidence="1 2">Au29</strain>
    </source>
</reference>
<organism evidence="1 2">
    <name type="scientific">Brevundimonas nasdae</name>
    <dbReference type="NCBI Taxonomy" id="172043"/>
    <lineage>
        <taxon>Bacteria</taxon>
        <taxon>Pseudomonadati</taxon>
        <taxon>Pseudomonadota</taxon>
        <taxon>Alphaproteobacteria</taxon>
        <taxon>Caulobacterales</taxon>
        <taxon>Caulobacteraceae</taxon>
        <taxon>Brevundimonas</taxon>
    </lineage>
</organism>
<evidence type="ECO:0008006" key="3">
    <source>
        <dbReference type="Google" id="ProtNLM"/>
    </source>
</evidence>
<gene>
    <name evidence="1" type="ORF">KWG56_12050</name>
</gene>
<dbReference type="GeneID" id="94376006"/>
<dbReference type="Proteomes" id="UP000824334">
    <property type="component" value="Chromosome"/>
</dbReference>
<evidence type="ECO:0000313" key="1">
    <source>
        <dbReference type="EMBL" id="QYC09336.1"/>
    </source>
</evidence>
<protein>
    <recommendedName>
        <fullName evidence="3">CopG family transcriptional regulator</fullName>
    </recommendedName>
</protein>
<evidence type="ECO:0000313" key="2">
    <source>
        <dbReference type="Proteomes" id="UP000824334"/>
    </source>
</evidence>
<dbReference type="RefSeq" id="WP_219354945.1">
    <property type="nucleotide sequence ID" value="NZ_CP080034.1"/>
</dbReference>
<dbReference type="EMBL" id="CP080034">
    <property type="protein sequence ID" value="QYC09336.1"/>
    <property type="molecule type" value="Genomic_DNA"/>
</dbReference>
<name>A0ABX8TDS4_9CAUL</name>
<accession>A0ABX8TDS4</accession>